<evidence type="ECO:0000313" key="4">
    <source>
        <dbReference type="EMBL" id="MBP2025078.1"/>
    </source>
</evidence>
<gene>
    <name evidence="4" type="ORF">J2Z71_000603</name>
</gene>
<protein>
    <submittedName>
        <fullName evidence="4">Protein PhnA</fullName>
    </submittedName>
</protein>
<evidence type="ECO:0000259" key="2">
    <source>
        <dbReference type="Pfam" id="PF03831"/>
    </source>
</evidence>
<feature type="domain" description="Protein YjdM N-terminal" evidence="3">
    <location>
        <begin position="2"/>
        <end position="31"/>
    </location>
</feature>
<dbReference type="RefSeq" id="WP_210060381.1">
    <property type="nucleotide sequence ID" value="NZ_JAGGLJ010000004.1"/>
</dbReference>
<evidence type="ECO:0000259" key="3">
    <source>
        <dbReference type="Pfam" id="PF08274"/>
    </source>
</evidence>
<reference evidence="4 5" key="1">
    <citation type="submission" date="2021-03" db="EMBL/GenBank/DDBJ databases">
        <title>Genomic Encyclopedia of Type Strains, Phase IV (KMG-IV): sequencing the most valuable type-strain genomes for metagenomic binning, comparative biology and taxonomic classification.</title>
        <authorList>
            <person name="Goeker M."/>
        </authorList>
    </citation>
    <scope>NUCLEOTIDE SEQUENCE [LARGE SCALE GENOMIC DNA]</scope>
    <source>
        <strain evidence="4 5">DSM 27563</strain>
    </source>
</reference>
<dbReference type="Pfam" id="PF08274">
    <property type="entry name" value="Zn_Ribbon_YjdM"/>
    <property type="match status" value="1"/>
</dbReference>
<dbReference type="Pfam" id="PF03831">
    <property type="entry name" value="YjdM"/>
    <property type="match status" value="1"/>
</dbReference>
<dbReference type="InterPro" id="IPR004624">
    <property type="entry name" value="YjdM"/>
</dbReference>
<dbReference type="PANTHER" id="PTHR30305">
    <property type="entry name" value="PROTEIN YJDM-RELATED"/>
    <property type="match status" value="1"/>
</dbReference>
<evidence type="ECO:0000313" key="5">
    <source>
        <dbReference type="Proteomes" id="UP001519306"/>
    </source>
</evidence>
<feature type="domain" description="Protein YjdM C-terminal" evidence="2">
    <location>
        <begin position="44"/>
        <end position="113"/>
    </location>
</feature>
<comment type="caution">
    <text evidence="4">The sequence shown here is derived from an EMBL/GenBank/DDBJ whole genome shotgun (WGS) entry which is preliminary data.</text>
</comment>
<dbReference type="NCBIfam" id="TIGR00686">
    <property type="entry name" value="phnA"/>
    <property type="match status" value="1"/>
</dbReference>
<evidence type="ECO:0000256" key="1">
    <source>
        <dbReference type="ARBA" id="ARBA00009248"/>
    </source>
</evidence>
<organism evidence="4 5">
    <name type="scientific">Peptoniphilus stercorisuis</name>
    <dbReference type="NCBI Taxonomy" id="1436965"/>
    <lineage>
        <taxon>Bacteria</taxon>
        <taxon>Bacillati</taxon>
        <taxon>Bacillota</taxon>
        <taxon>Tissierellia</taxon>
        <taxon>Tissierellales</taxon>
        <taxon>Peptoniphilaceae</taxon>
        <taxon>Peptoniphilus</taxon>
    </lineage>
</organism>
<dbReference type="PANTHER" id="PTHR30305:SF3">
    <property type="entry name" value="PROTEIN YJDM"/>
    <property type="match status" value="1"/>
</dbReference>
<dbReference type="Gene3D" id="2.20.25.10">
    <property type="match status" value="1"/>
</dbReference>
<comment type="similarity">
    <text evidence="1">Belongs to the YjdM family.</text>
</comment>
<dbReference type="EMBL" id="JAGGLJ010000004">
    <property type="protein sequence ID" value="MBP2025078.1"/>
    <property type="molecule type" value="Genomic_DNA"/>
</dbReference>
<dbReference type="SUPFAM" id="SSF82057">
    <property type="entry name" value="Prokaryotic SH3-related domain"/>
    <property type="match status" value="1"/>
</dbReference>
<dbReference type="Gene3D" id="2.30.30.40">
    <property type="entry name" value="SH3 Domains"/>
    <property type="match status" value="1"/>
</dbReference>
<keyword evidence="5" id="KW-1185">Reference proteome</keyword>
<proteinExistence type="inferred from homology"/>
<name>A0ABS4KBC3_9FIRM</name>
<dbReference type="SUPFAM" id="SSF57783">
    <property type="entry name" value="Zinc beta-ribbon"/>
    <property type="match status" value="1"/>
</dbReference>
<dbReference type="InterPro" id="IPR013987">
    <property type="entry name" value="YjdM_N"/>
</dbReference>
<dbReference type="Proteomes" id="UP001519306">
    <property type="component" value="Unassembled WGS sequence"/>
</dbReference>
<dbReference type="InterPro" id="IPR013988">
    <property type="entry name" value="YjdM_C"/>
</dbReference>
<accession>A0ABS4KBC3</accession>
<sequence length="113" mass="12607">MSLPNCPKCNSEYTYEDGHLFVCPECFHEWTKLEMEKAAEKKVVRDSVGNELKDGDDVVIIKDLKVKGESKPLKQGTKVKSIVLQEEVDGHDIGCKIPGFGPMNLKSEVVKKA</sequence>